<name>A0A1V0A2L2_9ACTN</name>
<dbReference type="PANTHER" id="PTHR43433">
    <property type="entry name" value="HYDROLASE, ALPHA/BETA FOLD FAMILY PROTEIN"/>
    <property type="match status" value="1"/>
</dbReference>
<dbReference type="KEGG" id="noa:BKM31_26045"/>
<protein>
    <recommendedName>
        <fullName evidence="1">AB hydrolase-1 domain-containing protein</fullName>
    </recommendedName>
</protein>
<dbReference type="AlphaFoldDB" id="A0A1V0A2L2"/>
<dbReference type="EMBL" id="CP017717">
    <property type="protein sequence ID" value="AQZ64461.1"/>
    <property type="molecule type" value="Genomic_DNA"/>
</dbReference>
<accession>A0A1V0A2L2</accession>
<gene>
    <name evidence="2" type="ORF">BKM31_26045</name>
</gene>
<dbReference type="RefSeq" id="WP_196224014.1">
    <property type="nucleotide sequence ID" value="NZ_CP017717.1"/>
</dbReference>
<feature type="domain" description="AB hydrolase-1" evidence="1">
    <location>
        <begin position="25"/>
        <end position="271"/>
    </location>
</feature>
<dbReference type="InterPro" id="IPR050471">
    <property type="entry name" value="AB_hydrolase"/>
</dbReference>
<evidence type="ECO:0000259" key="1">
    <source>
        <dbReference type="Pfam" id="PF00561"/>
    </source>
</evidence>
<dbReference type="Pfam" id="PF00561">
    <property type="entry name" value="Abhydrolase_1"/>
    <property type="match status" value="1"/>
</dbReference>
<proteinExistence type="predicted"/>
<reference evidence="3" key="1">
    <citation type="journal article" date="2017" name="Med. Chem. Commun.">
        <title>Nonomuraea sp. ATCC 55076 harbours the largest actinomycete chromosome to date and the kistamicin biosynthetic gene cluster.</title>
        <authorList>
            <person name="Nazari B."/>
            <person name="Forneris C.C."/>
            <person name="Gibson M.I."/>
            <person name="Moon K."/>
            <person name="Schramma K.R."/>
            <person name="Seyedsayamdost M.R."/>
        </authorList>
    </citation>
    <scope>NUCLEOTIDE SEQUENCE [LARGE SCALE GENOMIC DNA]</scope>
    <source>
        <strain evidence="3">ATCC 55076</strain>
    </source>
</reference>
<evidence type="ECO:0000313" key="3">
    <source>
        <dbReference type="Proteomes" id="UP000190797"/>
    </source>
</evidence>
<dbReference type="SUPFAM" id="SSF53474">
    <property type="entry name" value="alpha/beta-Hydrolases"/>
    <property type="match status" value="1"/>
</dbReference>
<dbReference type="GO" id="GO:0003824">
    <property type="term" value="F:catalytic activity"/>
    <property type="evidence" value="ECO:0007669"/>
    <property type="project" value="UniProtKB-ARBA"/>
</dbReference>
<dbReference type="STRING" id="1909395.BKM31_26045"/>
<dbReference type="Proteomes" id="UP000190797">
    <property type="component" value="Chromosome"/>
</dbReference>
<dbReference type="InterPro" id="IPR029058">
    <property type="entry name" value="AB_hydrolase_fold"/>
</dbReference>
<keyword evidence="3" id="KW-1185">Reference proteome</keyword>
<evidence type="ECO:0000313" key="2">
    <source>
        <dbReference type="EMBL" id="AQZ64461.1"/>
    </source>
</evidence>
<organism evidence="2 3">
    <name type="scientific">[Actinomadura] parvosata subsp. kistnae</name>
    <dbReference type="NCBI Taxonomy" id="1909395"/>
    <lineage>
        <taxon>Bacteria</taxon>
        <taxon>Bacillati</taxon>
        <taxon>Actinomycetota</taxon>
        <taxon>Actinomycetes</taxon>
        <taxon>Streptosporangiales</taxon>
        <taxon>Streptosporangiaceae</taxon>
        <taxon>Nonomuraea</taxon>
    </lineage>
</organism>
<dbReference type="InterPro" id="IPR000073">
    <property type="entry name" value="AB_hydrolase_1"/>
</dbReference>
<sequence length="298" mass="31644">MRIEFAHNGGVRLAYERMGAPDGEPLLLVVGTGLQMVAWADGLCAELGARGFAVVRYDNRDSGLSSQIGQAEAPGRFGRRRKPAYTLDDLADDAVAVMDALGWDSAHLFGAAAGGVIAQVTALRQPHRVRTLGLAASYAGWRLSRMRPGALLRMLAKGLRRPAPGRDGYARGFVEAVRPLTTAEYPLDEELWRRIALTMFDRCPEPGPGTMRQAAALNATGDLLPRLGGVTAPALVLHGEADPMVRLRSARELAAAIPDARLVVYPGMGHDLPPGLWPSIADELAALAGRATTAGTGL</sequence>
<dbReference type="Gene3D" id="3.40.50.1820">
    <property type="entry name" value="alpha/beta hydrolase"/>
    <property type="match status" value="1"/>
</dbReference>
<dbReference type="PANTHER" id="PTHR43433:SF5">
    <property type="entry name" value="AB HYDROLASE-1 DOMAIN-CONTAINING PROTEIN"/>
    <property type="match status" value="1"/>
</dbReference>